<evidence type="ECO:0000313" key="2">
    <source>
        <dbReference type="Proteomes" id="UP000685013"/>
    </source>
</evidence>
<name>A0AAV6LZA4_9ROSI</name>
<organism evidence="1 2">
    <name type="scientific">Cucurbita argyrosperma subsp. sororia</name>
    <dbReference type="NCBI Taxonomy" id="37648"/>
    <lineage>
        <taxon>Eukaryota</taxon>
        <taxon>Viridiplantae</taxon>
        <taxon>Streptophyta</taxon>
        <taxon>Embryophyta</taxon>
        <taxon>Tracheophyta</taxon>
        <taxon>Spermatophyta</taxon>
        <taxon>Magnoliopsida</taxon>
        <taxon>eudicotyledons</taxon>
        <taxon>Gunneridae</taxon>
        <taxon>Pentapetalae</taxon>
        <taxon>rosids</taxon>
        <taxon>fabids</taxon>
        <taxon>Cucurbitales</taxon>
        <taxon>Cucurbitaceae</taxon>
        <taxon>Cucurbiteae</taxon>
        <taxon>Cucurbita</taxon>
    </lineage>
</organism>
<gene>
    <name evidence="1" type="ORF">SDJN03_28950</name>
</gene>
<keyword evidence="2" id="KW-1185">Reference proteome</keyword>
<dbReference type="EMBL" id="JAGKQH010000019">
    <property type="protein sequence ID" value="KAG6572222.1"/>
    <property type="molecule type" value="Genomic_DNA"/>
</dbReference>
<comment type="caution">
    <text evidence="1">The sequence shown here is derived from an EMBL/GenBank/DDBJ whole genome shotgun (WGS) entry which is preliminary data.</text>
</comment>
<sequence>MRFIGCSSHSKNAVLYPILPYLYQKRIQLYGHLAHISRTATKVFHYFFFSFCKECVRTAQIYQTPSSKSFQIDEIRRFWTPPVAHQPNYAVFTCCLIRIAQVGYSITPVSVRPISFLFQRMALIALEN</sequence>
<accession>A0AAV6LZA4</accession>
<dbReference type="AlphaFoldDB" id="A0AAV6LZA4"/>
<evidence type="ECO:0000313" key="1">
    <source>
        <dbReference type="EMBL" id="KAG6572222.1"/>
    </source>
</evidence>
<protein>
    <submittedName>
        <fullName evidence="1">Uncharacterized protein</fullName>
    </submittedName>
</protein>
<feature type="non-terminal residue" evidence="1">
    <location>
        <position position="1"/>
    </location>
</feature>
<reference evidence="1 2" key="1">
    <citation type="journal article" date="2021" name="Hortic Res">
        <title>The domestication of Cucurbita argyrosperma as revealed by the genome of its wild relative.</title>
        <authorList>
            <person name="Barrera-Redondo J."/>
            <person name="Sanchez-de la Vega G."/>
            <person name="Aguirre-Liguori J.A."/>
            <person name="Castellanos-Morales G."/>
            <person name="Gutierrez-Guerrero Y.T."/>
            <person name="Aguirre-Dugua X."/>
            <person name="Aguirre-Planter E."/>
            <person name="Tenaillon M.I."/>
            <person name="Lira-Saade R."/>
            <person name="Eguiarte L.E."/>
        </authorList>
    </citation>
    <scope>NUCLEOTIDE SEQUENCE [LARGE SCALE GENOMIC DNA]</scope>
    <source>
        <strain evidence="1">JBR-2021</strain>
    </source>
</reference>
<proteinExistence type="predicted"/>
<dbReference type="Proteomes" id="UP000685013">
    <property type="component" value="Chromosome 19"/>
</dbReference>